<keyword evidence="7" id="KW-1185">Reference proteome</keyword>
<evidence type="ECO:0000313" key="6">
    <source>
        <dbReference type="EMBL" id="GLR04704.1"/>
    </source>
</evidence>
<evidence type="ECO:0000313" key="7">
    <source>
        <dbReference type="Proteomes" id="UP001156669"/>
    </source>
</evidence>
<evidence type="ECO:0000256" key="1">
    <source>
        <dbReference type="ARBA" id="ARBA00022475"/>
    </source>
</evidence>
<accession>A0ABQ5Y570</accession>
<evidence type="ECO:0000256" key="3">
    <source>
        <dbReference type="ARBA" id="ARBA00022676"/>
    </source>
</evidence>
<keyword evidence="3" id="KW-0328">Glycosyltransferase</keyword>
<dbReference type="EMBL" id="BSOE01000046">
    <property type="protein sequence ID" value="GLR04704.1"/>
    <property type="molecule type" value="Genomic_DNA"/>
</dbReference>
<keyword evidence="4" id="KW-0808">Transferase</keyword>
<reference evidence="7" key="1">
    <citation type="journal article" date="2019" name="Int. J. Syst. Evol. Microbiol.">
        <title>The Global Catalogue of Microorganisms (GCM) 10K type strain sequencing project: providing services to taxonomists for standard genome sequencing and annotation.</title>
        <authorList>
            <consortium name="The Broad Institute Genomics Platform"/>
            <consortium name="The Broad Institute Genome Sequencing Center for Infectious Disease"/>
            <person name="Wu L."/>
            <person name="Ma J."/>
        </authorList>
    </citation>
    <scope>NUCLEOTIDE SEQUENCE [LARGE SCALE GENOMIC DNA]</scope>
    <source>
        <strain evidence="7">NBRC 110633</strain>
    </source>
</reference>
<proteinExistence type="predicted"/>
<evidence type="ECO:0000256" key="2">
    <source>
        <dbReference type="ARBA" id="ARBA00022519"/>
    </source>
</evidence>
<gene>
    <name evidence="6" type="ORF">GCM10007906_22920</name>
</gene>
<dbReference type="InterPro" id="IPR009993">
    <property type="entry name" value="WecF"/>
</dbReference>
<comment type="caution">
    <text evidence="6">The sequence shown here is derived from an EMBL/GenBank/DDBJ whole genome shotgun (WGS) entry which is preliminary data.</text>
</comment>
<evidence type="ECO:0000256" key="4">
    <source>
        <dbReference type="ARBA" id="ARBA00022679"/>
    </source>
</evidence>
<dbReference type="Proteomes" id="UP001156669">
    <property type="component" value="Unassembled WGS sequence"/>
</dbReference>
<keyword evidence="1" id="KW-1003">Cell membrane</keyword>
<dbReference type="Pfam" id="PF07429">
    <property type="entry name" value="Glyco_transf_56"/>
    <property type="match status" value="1"/>
</dbReference>
<organism evidence="6 7">
    <name type="scientific">Vibrio hyugaensis</name>
    <dbReference type="NCBI Taxonomy" id="1534743"/>
    <lineage>
        <taxon>Bacteria</taxon>
        <taxon>Pseudomonadati</taxon>
        <taxon>Pseudomonadota</taxon>
        <taxon>Gammaproteobacteria</taxon>
        <taxon>Vibrionales</taxon>
        <taxon>Vibrionaceae</taxon>
        <taxon>Vibrio</taxon>
    </lineage>
</organism>
<dbReference type="RefSeq" id="WP_045399335.1">
    <property type="nucleotide sequence ID" value="NZ_BBLD01000021.1"/>
</dbReference>
<sequence length="354" mass="41416">MKIIHFCPNDKFIKYSVEKFNASKESISDFYIVENGKGKTVLGKNIHYVTKLELIKLVIFSKIKGDVAIFHSLPNLFCMIVLLLRKIKTKVWIGWGYDYYRHWGKDIYIDYKVKNSSKNKIIELCIKFLNPYKRFDYFSPVLKSEFDIFKAILNARFKYVDWHYGSQKTIIKNNTDLVEKELGSNVMVGNSLDPSNNHYDVLKRIDSNRENIILPISYGGSKSYKSWLFNKLREHDCETQKLEEFLDSSQYLHILASCNVLVLNHIRQQGVGNVALALSLGITVYLNKSSPLYLELRSKGFYIFETDSISNESDLLRLSYNEIERNKELSIQHFYCEVEDTKRLIEMVKNEKVV</sequence>
<name>A0ABQ5Y570_9VIBR</name>
<evidence type="ECO:0008006" key="8">
    <source>
        <dbReference type="Google" id="ProtNLM"/>
    </source>
</evidence>
<protein>
    <recommendedName>
        <fullName evidence="8">4-alpha-L-fucosyltransferase</fullName>
    </recommendedName>
</protein>
<evidence type="ECO:0000256" key="5">
    <source>
        <dbReference type="ARBA" id="ARBA00023136"/>
    </source>
</evidence>
<keyword evidence="2" id="KW-0997">Cell inner membrane</keyword>
<keyword evidence="5" id="KW-0472">Membrane</keyword>